<evidence type="ECO:0000256" key="1">
    <source>
        <dbReference type="ARBA" id="ARBA00004418"/>
    </source>
</evidence>
<protein>
    <submittedName>
        <fullName evidence="5">ABC transporter substrate-binding protein</fullName>
    </submittedName>
</protein>
<dbReference type="RefSeq" id="WP_038061368.1">
    <property type="nucleotide sequence ID" value="NZ_FOVB01000005.1"/>
</dbReference>
<dbReference type="NCBIfam" id="NF037995">
    <property type="entry name" value="TRAP_S1"/>
    <property type="match status" value="1"/>
</dbReference>
<feature type="chain" id="PRO_5001700055" evidence="4">
    <location>
        <begin position="31"/>
        <end position="346"/>
    </location>
</feature>
<gene>
    <name evidence="5" type="ORF">DL1_01585</name>
</gene>
<dbReference type="InterPro" id="IPR018389">
    <property type="entry name" value="DctP_fam"/>
</dbReference>
<dbReference type="CDD" id="cd13665">
    <property type="entry name" value="PBP2_TRAP_Dctp3_4"/>
    <property type="match status" value="1"/>
</dbReference>
<dbReference type="Pfam" id="PF03480">
    <property type="entry name" value="DctP"/>
    <property type="match status" value="1"/>
</dbReference>
<comment type="caution">
    <text evidence="5">The sequence shown here is derived from an EMBL/GenBank/DDBJ whole genome shotgun (WGS) entry which is preliminary data.</text>
</comment>
<evidence type="ECO:0000256" key="3">
    <source>
        <dbReference type="ARBA" id="ARBA00022764"/>
    </source>
</evidence>
<keyword evidence="3" id="KW-0574">Periplasm</keyword>
<dbReference type="GO" id="GO:0042597">
    <property type="term" value="C:periplasmic space"/>
    <property type="evidence" value="ECO:0007669"/>
    <property type="project" value="UniProtKB-SubCell"/>
</dbReference>
<keyword evidence="6" id="KW-1185">Reference proteome</keyword>
<evidence type="ECO:0000313" key="6">
    <source>
        <dbReference type="Proteomes" id="UP000027725"/>
    </source>
</evidence>
<dbReference type="PROSITE" id="PS51318">
    <property type="entry name" value="TAT"/>
    <property type="match status" value="1"/>
</dbReference>
<comment type="subcellular location">
    <subcellularLocation>
        <location evidence="1">Periplasm</location>
    </subcellularLocation>
</comment>
<name>A0A074TNJ7_9RHOB</name>
<dbReference type="OrthoDB" id="7822595at2"/>
<evidence type="ECO:0000256" key="2">
    <source>
        <dbReference type="ARBA" id="ARBA00022729"/>
    </source>
</evidence>
<dbReference type="InterPro" id="IPR038404">
    <property type="entry name" value="TRAP_DctP_sf"/>
</dbReference>
<proteinExistence type="predicted"/>
<dbReference type="PANTHER" id="PTHR33376">
    <property type="match status" value="1"/>
</dbReference>
<dbReference type="STRING" id="1185766.SAMN05216224_10569"/>
<accession>A0A074TNJ7</accession>
<sequence length="346" mass="37292">MKTTYTKRAFLGTAAAAGAALALPAIPARAAGVDLVLSSWLPPRHPIVVDAIKPWAKDIEKATEGRVRIRVLAKPLGSPPAHFDMARDGIADITYGLHSFTQDDRFKNSRVGQFSFLGNDAVSMSEAFWTVYTEKLGAAKEHAGTHLLGLFNHGPGMIHNNKRPINKIEDLQGLKMRVPGGYIADLMSHFGVETIFTPSGEVYEKLSRGVVDGVTFPYDAIASFNLAKYLKYTSTIPGGIYNTTWFLVMNPGKWDAISPADQKAISDLSGLSFATRVGKAWNGADDRGKKAAKEGGMVAEVAPTEVLDAIKTQAGVFEGQWSDSLASGYDGRAALAEFRKMTGVKV</sequence>
<evidence type="ECO:0000313" key="5">
    <source>
        <dbReference type="EMBL" id="KEP71725.1"/>
    </source>
</evidence>
<dbReference type="Gene3D" id="3.40.190.170">
    <property type="entry name" value="Bacterial extracellular solute-binding protein, family 7"/>
    <property type="match status" value="1"/>
</dbReference>
<dbReference type="eggNOG" id="COG1638">
    <property type="taxonomic scope" value="Bacteria"/>
</dbReference>
<dbReference type="PANTHER" id="PTHR33376:SF15">
    <property type="entry name" value="BLL6794 PROTEIN"/>
    <property type="match status" value="1"/>
</dbReference>
<reference evidence="5 6" key="1">
    <citation type="submission" date="2014-03" db="EMBL/GenBank/DDBJ databases">
        <title>The draft genome sequence of Thioclava dalianensis DLFJ1-1.</title>
        <authorList>
            <person name="Lai Q."/>
            <person name="Shao Z."/>
        </authorList>
    </citation>
    <scope>NUCLEOTIDE SEQUENCE [LARGE SCALE GENOMIC DNA]</scope>
    <source>
        <strain evidence="5 6">DLFJ1-1</strain>
    </source>
</reference>
<organism evidence="5 6">
    <name type="scientific">Thioclava dalianensis</name>
    <dbReference type="NCBI Taxonomy" id="1185766"/>
    <lineage>
        <taxon>Bacteria</taxon>
        <taxon>Pseudomonadati</taxon>
        <taxon>Pseudomonadota</taxon>
        <taxon>Alphaproteobacteria</taxon>
        <taxon>Rhodobacterales</taxon>
        <taxon>Paracoccaceae</taxon>
        <taxon>Thioclava</taxon>
    </lineage>
</organism>
<dbReference type="Proteomes" id="UP000027725">
    <property type="component" value="Unassembled WGS sequence"/>
</dbReference>
<dbReference type="AlphaFoldDB" id="A0A074TNJ7"/>
<evidence type="ECO:0000256" key="4">
    <source>
        <dbReference type="SAM" id="SignalP"/>
    </source>
</evidence>
<dbReference type="EMBL" id="JHEH01000001">
    <property type="protein sequence ID" value="KEP71725.1"/>
    <property type="molecule type" value="Genomic_DNA"/>
</dbReference>
<keyword evidence="2 4" id="KW-0732">Signal</keyword>
<feature type="signal peptide" evidence="4">
    <location>
        <begin position="1"/>
        <end position="30"/>
    </location>
</feature>
<dbReference type="GO" id="GO:0055085">
    <property type="term" value="P:transmembrane transport"/>
    <property type="evidence" value="ECO:0007669"/>
    <property type="project" value="InterPro"/>
</dbReference>
<dbReference type="InterPro" id="IPR006311">
    <property type="entry name" value="TAT_signal"/>
</dbReference>